<keyword evidence="1" id="KW-0436">Ligase</keyword>
<evidence type="ECO:0000256" key="3">
    <source>
        <dbReference type="ARBA" id="ARBA00022840"/>
    </source>
</evidence>
<dbReference type="PROSITE" id="PS51221">
    <property type="entry name" value="TTL"/>
    <property type="match status" value="1"/>
</dbReference>
<dbReference type="GeneTree" id="ENSGT00940000161367"/>
<reference evidence="4" key="1">
    <citation type="submission" date="2025-08" db="UniProtKB">
        <authorList>
            <consortium name="Ensembl"/>
        </authorList>
    </citation>
    <scope>IDENTIFICATION</scope>
</reference>
<keyword evidence="5" id="KW-1185">Reference proteome</keyword>
<dbReference type="GO" id="GO:0015631">
    <property type="term" value="F:tubulin binding"/>
    <property type="evidence" value="ECO:0007669"/>
    <property type="project" value="TreeGrafter"/>
</dbReference>
<organism evidence="4 5">
    <name type="scientific">Aquila chrysaetos chrysaetos</name>
    <dbReference type="NCBI Taxonomy" id="223781"/>
    <lineage>
        <taxon>Eukaryota</taxon>
        <taxon>Metazoa</taxon>
        <taxon>Chordata</taxon>
        <taxon>Craniata</taxon>
        <taxon>Vertebrata</taxon>
        <taxon>Euteleostomi</taxon>
        <taxon>Archelosauria</taxon>
        <taxon>Archosauria</taxon>
        <taxon>Dinosauria</taxon>
        <taxon>Saurischia</taxon>
        <taxon>Theropoda</taxon>
        <taxon>Coelurosauria</taxon>
        <taxon>Aves</taxon>
        <taxon>Neognathae</taxon>
        <taxon>Neoaves</taxon>
        <taxon>Telluraves</taxon>
        <taxon>Accipitrimorphae</taxon>
        <taxon>Accipitriformes</taxon>
        <taxon>Accipitridae</taxon>
        <taxon>Accipitrinae</taxon>
        <taxon>Aquila</taxon>
    </lineage>
</organism>
<dbReference type="Pfam" id="PF03133">
    <property type="entry name" value="TTL"/>
    <property type="match status" value="1"/>
</dbReference>
<keyword evidence="2" id="KW-0547">Nucleotide-binding</keyword>
<dbReference type="GO" id="GO:0036064">
    <property type="term" value="C:ciliary basal body"/>
    <property type="evidence" value="ECO:0007669"/>
    <property type="project" value="TreeGrafter"/>
</dbReference>
<evidence type="ECO:0000256" key="2">
    <source>
        <dbReference type="ARBA" id="ARBA00022741"/>
    </source>
</evidence>
<dbReference type="InterPro" id="IPR004344">
    <property type="entry name" value="TTL/TTLL_fam"/>
</dbReference>
<accession>A0A663DWB4</accession>
<dbReference type="GO" id="GO:0070740">
    <property type="term" value="F:tubulin-glutamic acid ligase activity"/>
    <property type="evidence" value="ECO:0007669"/>
    <property type="project" value="TreeGrafter"/>
</dbReference>
<dbReference type="AlphaFoldDB" id="A0A663DWB4"/>
<reference evidence="4" key="2">
    <citation type="submission" date="2025-09" db="UniProtKB">
        <authorList>
            <consortium name="Ensembl"/>
        </authorList>
    </citation>
    <scope>IDENTIFICATION</scope>
</reference>
<evidence type="ECO:0000313" key="4">
    <source>
        <dbReference type="Ensembl" id="ENSACCP00020004029.1"/>
    </source>
</evidence>
<dbReference type="Ensembl" id="ENSACCT00020004192.1">
    <property type="protein sequence ID" value="ENSACCP00020004029.1"/>
    <property type="gene ID" value="ENSACCG00020002759.1"/>
</dbReference>
<dbReference type="GO" id="GO:0005524">
    <property type="term" value="F:ATP binding"/>
    <property type="evidence" value="ECO:0007669"/>
    <property type="project" value="UniProtKB-KW"/>
</dbReference>
<name>A0A663DWB4_AQUCH</name>
<sequence>ILPKAVLGQFGDRRWMGTRSRRWCGSTGATGTRAVSQRCLACVDLHHLPSPVRGQTQNCPWYSYPLPGPLSCACFGTVRRAALCCGLKEAGENEEWTVYWTDYSVSLERVMEMKRFQPFLIDGFKFDMRIYVLVTSCDPLRIFVYKEGLARFATMRYIDPSSRNLDDICMHLTNYAINKRNENFVQDDMTGSKSILNL</sequence>
<keyword evidence="3" id="KW-0067">ATP-binding</keyword>
<dbReference type="PANTHER" id="PTHR12241">
    <property type="entry name" value="TUBULIN POLYGLUTAMYLASE"/>
    <property type="match status" value="1"/>
</dbReference>
<evidence type="ECO:0000256" key="1">
    <source>
        <dbReference type="ARBA" id="ARBA00022598"/>
    </source>
</evidence>
<dbReference type="Proteomes" id="UP000472275">
    <property type="component" value="Chromosome 5"/>
</dbReference>
<protein>
    <submittedName>
        <fullName evidence="4">Uncharacterized protein</fullName>
    </submittedName>
</protein>
<dbReference type="Gene3D" id="3.30.470.20">
    <property type="entry name" value="ATP-grasp fold, B domain"/>
    <property type="match status" value="1"/>
</dbReference>
<evidence type="ECO:0000313" key="5">
    <source>
        <dbReference type="Proteomes" id="UP000472275"/>
    </source>
</evidence>
<proteinExistence type="predicted"/>
<dbReference type="PANTHER" id="PTHR12241:SF91">
    <property type="entry name" value="TUBULIN POLYGLUTAMYLASE TTLL13"/>
    <property type="match status" value="1"/>
</dbReference>
<dbReference type="GO" id="GO:0000226">
    <property type="term" value="P:microtubule cytoskeleton organization"/>
    <property type="evidence" value="ECO:0007669"/>
    <property type="project" value="TreeGrafter"/>
</dbReference>